<organism evidence="1 2">
    <name type="scientific">Cyclopterus lumpus</name>
    <name type="common">Lumpsucker</name>
    <dbReference type="NCBI Taxonomy" id="8103"/>
    <lineage>
        <taxon>Eukaryota</taxon>
        <taxon>Metazoa</taxon>
        <taxon>Chordata</taxon>
        <taxon>Craniata</taxon>
        <taxon>Vertebrata</taxon>
        <taxon>Euteleostomi</taxon>
        <taxon>Actinopterygii</taxon>
        <taxon>Neopterygii</taxon>
        <taxon>Teleostei</taxon>
        <taxon>Neoteleostei</taxon>
        <taxon>Acanthomorphata</taxon>
        <taxon>Eupercaria</taxon>
        <taxon>Perciformes</taxon>
        <taxon>Cottioidei</taxon>
        <taxon>Cottales</taxon>
        <taxon>Cyclopteridae</taxon>
        <taxon>Cyclopterus</taxon>
    </lineage>
</organism>
<dbReference type="Proteomes" id="UP000694565">
    <property type="component" value="Unplaced"/>
</dbReference>
<protein>
    <submittedName>
        <fullName evidence="1">Uncharacterized protein</fullName>
    </submittedName>
</protein>
<sequence length="56" mass="6468">RLTVDGGHQNMYLSLQELCASGMTREYFLRIEEVSWNYAPSGMNIIQNITLLDIYV</sequence>
<accession>A0A8C2ZQV7</accession>
<reference evidence="1" key="2">
    <citation type="submission" date="2025-09" db="UniProtKB">
        <authorList>
            <consortium name="Ensembl"/>
        </authorList>
    </citation>
    <scope>IDENTIFICATION</scope>
</reference>
<reference evidence="1" key="1">
    <citation type="submission" date="2025-08" db="UniProtKB">
        <authorList>
            <consortium name="Ensembl"/>
        </authorList>
    </citation>
    <scope>IDENTIFICATION</scope>
</reference>
<evidence type="ECO:0000313" key="2">
    <source>
        <dbReference type="Proteomes" id="UP000694565"/>
    </source>
</evidence>
<dbReference type="Gene3D" id="2.60.40.420">
    <property type="entry name" value="Cupredoxins - blue copper proteins"/>
    <property type="match status" value="1"/>
</dbReference>
<dbReference type="GeneTree" id="ENSGT01010000230236"/>
<dbReference type="InterPro" id="IPR008972">
    <property type="entry name" value="Cupredoxin"/>
</dbReference>
<dbReference type="Ensembl" id="ENSCLMT00005031951.1">
    <property type="protein sequence ID" value="ENSCLMP00005030600.1"/>
    <property type="gene ID" value="ENSCLMG00005014839.1"/>
</dbReference>
<proteinExistence type="predicted"/>
<name>A0A8C2ZQV7_CYCLU</name>
<evidence type="ECO:0000313" key="1">
    <source>
        <dbReference type="Ensembl" id="ENSCLMP00005030600.1"/>
    </source>
</evidence>
<dbReference type="AlphaFoldDB" id="A0A8C2ZQV7"/>
<keyword evidence="2" id="KW-1185">Reference proteome</keyword>